<feature type="coiled-coil region" evidence="1">
    <location>
        <begin position="9"/>
        <end position="57"/>
    </location>
</feature>
<dbReference type="PANTHER" id="PTHR36508:SF1">
    <property type="entry name" value="PROTEIN SLYX"/>
    <property type="match status" value="1"/>
</dbReference>
<reference evidence="2 3" key="1">
    <citation type="submission" date="2019-08" db="EMBL/GenBank/DDBJ databases">
        <authorList>
            <person name="Luo N."/>
        </authorList>
    </citation>
    <scope>NUCLEOTIDE SEQUENCE [LARGE SCALE GENOMIC DNA]</scope>
    <source>
        <strain evidence="2 3">NCIMB 9442</strain>
    </source>
</reference>
<dbReference type="Proteomes" id="UP001194469">
    <property type="component" value="Unassembled WGS sequence"/>
</dbReference>
<proteinExistence type="predicted"/>
<comment type="caution">
    <text evidence="2">The sequence shown here is derived from an EMBL/GenBank/DDBJ whole genome shotgun (WGS) entry which is preliminary data.</text>
</comment>
<dbReference type="Pfam" id="PF04102">
    <property type="entry name" value="SlyX"/>
    <property type="match status" value="1"/>
</dbReference>
<keyword evidence="3" id="KW-1185">Reference proteome</keyword>
<sequence length="73" mass="8615">MTKELEDRLTRLEETVYFQEQTLRELNDALVRQQAQLDEAERLLEATRERLRLLTRAMEDDGGEDTGPPPHYL</sequence>
<gene>
    <name evidence="2" type="ORF">FVW20_12370</name>
</gene>
<dbReference type="Gene3D" id="1.20.5.300">
    <property type="match status" value="1"/>
</dbReference>
<dbReference type="InterPro" id="IPR007236">
    <property type="entry name" value="SlyX"/>
</dbReference>
<dbReference type="PANTHER" id="PTHR36508">
    <property type="entry name" value="PROTEIN SLYX"/>
    <property type="match status" value="1"/>
</dbReference>
<evidence type="ECO:0000313" key="3">
    <source>
        <dbReference type="Proteomes" id="UP001194469"/>
    </source>
</evidence>
<dbReference type="RefSeq" id="WP_167125078.1">
    <property type="nucleotide sequence ID" value="NZ_VRYY01000373.1"/>
</dbReference>
<dbReference type="EMBL" id="VRYY01000373">
    <property type="protein sequence ID" value="MBG3877782.1"/>
    <property type="molecule type" value="Genomic_DNA"/>
</dbReference>
<name>A0ABS0J6L8_9BACT</name>
<protein>
    <submittedName>
        <fullName evidence="2">SlyX family protein</fullName>
    </submittedName>
</protein>
<evidence type="ECO:0000313" key="2">
    <source>
        <dbReference type="EMBL" id="MBG3877782.1"/>
    </source>
</evidence>
<keyword evidence="1" id="KW-0175">Coiled coil</keyword>
<evidence type="ECO:0000256" key="1">
    <source>
        <dbReference type="SAM" id="Coils"/>
    </source>
</evidence>
<organism evidence="2 3">
    <name type="scientific">Nitratidesulfovibrio oxamicus</name>
    <dbReference type="NCBI Taxonomy" id="32016"/>
    <lineage>
        <taxon>Bacteria</taxon>
        <taxon>Pseudomonadati</taxon>
        <taxon>Thermodesulfobacteriota</taxon>
        <taxon>Desulfovibrionia</taxon>
        <taxon>Desulfovibrionales</taxon>
        <taxon>Desulfovibrionaceae</taxon>
        <taxon>Nitratidesulfovibrio</taxon>
    </lineage>
</organism>
<accession>A0ABS0J6L8</accession>